<feature type="region of interest" description="Disordered" evidence="1">
    <location>
        <begin position="57"/>
        <end position="77"/>
    </location>
</feature>
<sequence>VHDHQQRGAGDEDELQGPQAHVGHGEEVVVAHVVAARLRRVALEVLLLVAPHLLGGHHEHHDAEEEDDGEPHAAKRRGVFVDPAEEALKECPVHGEADSRRLSCLLFRNQGQERLLTLART</sequence>
<proteinExistence type="predicted"/>
<reference evidence="2" key="1">
    <citation type="submission" date="2025-08" db="UniProtKB">
        <authorList>
            <consortium name="Ensembl"/>
        </authorList>
    </citation>
    <scope>IDENTIFICATION</scope>
</reference>
<feature type="region of interest" description="Disordered" evidence="1">
    <location>
        <begin position="1"/>
        <end position="23"/>
    </location>
</feature>
<accession>A0A8C4ZU82</accession>
<dbReference type="Ensembl" id="ENSGMOT00000022260.2">
    <property type="protein sequence ID" value="ENSGMOP00000021742.2"/>
    <property type="gene ID" value="ENSGMOG00000020255.2"/>
</dbReference>
<organism evidence="2 3">
    <name type="scientific">Gadus morhua</name>
    <name type="common">Atlantic cod</name>
    <dbReference type="NCBI Taxonomy" id="8049"/>
    <lineage>
        <taxon>Eukaryota</taxon>
        <taxon>Metazoa</taxon>
        <taxon>Chordata</taxon>
        <taxon>Craniata</taxon>
        <taxon>Vertebrata</taxon>
        <taxon>Euteleostomi</taxon>
        <taxon>Actinopterygii</taxon>
        <taxon>Neopterygii</taxon>
        <taxon>Teleostei</taxon>
        <taxon>Neoteleostei</taxon>
        <taxon>Acanthomorphata</taxon>
        <taxon>Zeiogadaria</taxon>
        <taxon>Gadariae</taxon>
        <taxon>Gadiformes</taxon>
        <taxon>Gadoidei</taxon>
        <taxon>Gadidae</taxon>
        <taxon>Gadus</taxon>
    </lineage>
</organism>
<dbReference type="GeneTree" id="ENSGT00940000177142"/>
<name>A0A8C4ZU82_GADMO</name>
<dbReference type="OMA" id="ECPVHDE"/>
<reference evidence="2" key="2">
    <citation type="submission" date="2025-09" db="UniProtKB">
        <authorList>
            <consortium name="Ensembl"/>
        </authorList>
    </citation>
    <scope>IDENTIFICATION</scope>
</reference>
<feature type="compositionally biased region" description="Basic and acidic residues" evidence="1">
    <location>
        <begin position="1"/>
        <end position="10"/>
    </location>
</feature>
<dbReference type="Proteomes" id="UP000694546">
    <property type="component" value="Chromosome 5"/>
</dbReference>
<evidence type="ECO:0000256" key="1">
    <source>
        <dbReference type="SAM" id="MobiDB-lite"/>
    </source>
</evidence>
<dbReference type="AlphaFoldDB" id="A0A8C4ZU82"/>
<evidence type="ECO:0000313" key="3">
    <source>
        <dbReference type="Proteomes" id="UP000694546"/>
    </source>
</evidence>
<keyword evidence="3" id="KW-1185">Reference proteome</keyword>
<evidence type="ECO:0000313" key="2">
    <source>
        <dbReference type="Ensembl" id="ENSGMOP00000021742.2"/>
    </source>
</evidence>
<protein>
    <submittedName>
        <fullName evidence="2">Uncharacterized protein</fullName>
    </submittedName>
</protein>